<dbReference type="Proteomes" id="UP001385892">
    <property type="component" value="Unassembled WGS sequence"/>
</dbReference>
<evidence type="ECO:0000313" key="2">
    <source>
        <dbReference type="Proteomes" id="UP001385892"/>
    </source>
</evidence>
<name>A0ABU8WFF5_9BURK</name>
<dbReference type="InterPro" id="IPR029058">
    <property type="entry name" value="AB_hydrolase_fold"/>
</dbReference>
<accession>A0ABU8WFF5</accession>
<dbReference type="GO" id="GO:0016787">
    <property type="term" value="F:hydrolase activity"/>
    <property type="evidence" value="ECO:0007669"/>
    <property type="project" value="UniProtKB-KW"/>
</dbReference>
<keyword evidence="1" id="KW-0378">Hydrolase</keyword>
<dbReference type="RefSeq" id="WP_340340574.1">
    <property type="nucleotide sequence ID" value="NZ_JBBKZT010000001.1"/>
</dbReference>
<comment type="caution">
    <text evidence="1">The sequence shown here is derived from an EMBL/GenBank/DDBJ whole genome shotgun (WGS) entry which is preliminary data.</text>
</comment>
<gene>
    <name evidence="1" type="ORF">WKW82_02035</name>
</gene>
<organism evidence="1 2">
    <name type="scientific">Variovorax rhizosphaerae</name>
    <dbReference type="NCBI Taxonomy" id="1836200"/>
    <lineage>
        <taxon>Bacteria</taxon>
        <taxon>Pseudomonadati</taxon>
        <taxon>Pseudomonadota</taxon>
        <taxon>Betaproteobacteria</taxon>
        <taxon>Burkholderiales</taxon>
        <taxon>Comamonadaceae</taxon>
        <taxon>Variovorax</taxon>
    </lineage>
</organism>
<dbReference type="Gene3D" id="3.40.50.1820">
    <property type="entry name" value="alpha/beta hydrolase"/>
    <property type="match status" value="1"/>
</dbReference>
<protein>
    <submittedName>
        <fullName evidence="1">Alpha/beta hydrolase</fullName>
    </submittedName>
</protein>
<sequence>MPIDFQIPHAVNPSRGGDAEVLHFRGCALRMPPCGHINQGVPLKLNLNDVLPFRNIFGKTPDERRPSRLLMLLEGRALLEFSTLPLALPWLMSRVPKGDGHAVLVLPGMMADDNSTIPLRRFLASRGYQTSGWGQGPNLGPRRGVLTQLRQTLADLHAQSGRKVSIVGWSLGGVYAREMARESPGKVRQAISLGSPLYGHPDSSSNASQLYKFVSGRNDVDPGERGDGPPPGVPMTAIFTRADGIVGWGCSIEKKGPLSDNIEIVGASHSGLGVHPLALYAIGDRLAQSEDGWKHFKPTGPERALYPAESPSR</sequence>
<proteinExistence type="predicted"/>
<keyword evidence="2" id="KW-1185">Reference proteome</keyword>
<evidence type="ECO:0000313" key="1">
    <source>
        <dbReference type="EMBL" id="MEJ8845407.1"/>
    </source>
</evidence>
<dbReference type="EMBL" id="JBBKZT010000001">
    <property type="protein sequence ID" value="MEJ8845407.1"/>
    <property type="molecule type" value="Genomic_DNA"/>
</dbReference>
<reference evidence="1 2" key="1">
    <citation type="submission" date="2024-03" db="EMBL/GenBank/DDBJ databases">
        <title>Novel species of the genus Variovorax.</title>
        <authorList>
            <person name="Liu Q."/>
            <person name="Xin Y.-H."/>
        </authorList>
    </citation>
    <scope>NUCLEOTIDE SEQUENCE [LARGE SCALE GENOMIC DNA]</scope>
    <source>
        <strain evidence="1 2">KACC 18900</strain>
    </source>
</reference>
<dbReference type="SUPFAM" id="SSF53474">
    <property type="entry name" value="alpha/beta-Hydrolases"/>
    <property type="match status" value="1"/>
</dbReference>